<dbReference type="InterPro" id="IPR045860">
    <property type="entry name" value="Snake_toxin-like_sf"/>
</dbReference>
<proteinExistence type="evidence at transcript level"/>
<sequence>MRSTALLIVLVALVSTGEALRCYAQDGTILQCTYGNEDLCMDYDDGTVKYKRCGMKDDCDDADMKREFPTFFCCRGDLCNK</sequence>
<feature type="chain" id="PRO_5003443196" evidence="1">
    <location>
        <begin position="20"/>
        <end position="81"/>
    </location>
</feature>
<dbReference type="EMBL" id="JF274355">
    <property type="protein sequence ID" value="AEO22639.1"/>
    <property type="molecule type" value="mRNA"/>
</dbReference>
<dbReference type="GO" id="GO:0098552">
    <property type="term" value="C:side of membrane"/>
    <property type="evidence" value="ECO:0007669"/>
    <property type="project" value="UniProtKB-KW"/>
</dbReference>
<dbReference type="Gene3D" id="2.10.60.10">
    <property type="entry name" value="CD59"/>
    <property type="match status" value="1"/>
</dbReference>
<dbReference type="SUPFAM" id="SSF57302">
    <property type="entry name" value="Snake toxin-like"/>
    <property type="match status" value="1"/>
</dbReference>
<reference evidence="2" key="1">
    <citation type="journal article" date="2012" name="Evolution">
        <title>Proteomic and utr analyses of a rapidly evolving hypervariable family of vertebrate pheromones.</title>
        <authorList>
            <person name="Wilburn D.B."/>
            <person name="Bowen K.E."/>
            <person name="Gregg R.G."/>
            <person name="Cai J."/>
            <person name="Feldhoff P.W."/>
            <person name="Houck L.D."/>
            <person name="Feldhoff R.C."/>
        </authorList>
    </citation>
    <scope>NUCLEOTIDE SEQUENCE</scope>
    <source>
        <strain evidence="2">IIa03</strain>
        <tissue evidence="2">Mental gland</tissue>
    </source>
</reference>
<evidence type="ECO:0000256" key="1">
    <source>
        <dbReference type="SAM" id="SignalP"/>
    </source>
</evidence>
<feature type="signal peptide" evidence="1">
    <location>
        <begin position="1"/>
        <end position="19"/>
    </location>
</feature>
<name>G3EQ37_9SALA</name>
<keyword evidence="1" id="KW-0732">Signal</keyword>
<organism evidence="2">
    <name type="scientific">Plethodon shermani</name>
    <name type="common">red-legged salamander</name>
    <dbReference type="NCBI Taxonomy" id="263671"/>
    <lineage>
        <taxon>Eukaryota</taxon>
        <taxon>Metazoa</taxon>
        <taxon>Chordata</taxon>
        <taxon>Craniata</taxon>
        <taxon>Vertebrata</taxon>
        <taxon>Euteleostomi</taxon>
        <taxon>Amphibia</taxon>
        <taxon>Batrachia</taxon>
        <taxon>Caudata</taxon>
        <taxon>Salamandroidea</taxon>
        <taxon>Plethodontidae</taxon>
        <taxon>Plethodontinae</taxon>
        <taxon>Plethodon</taxon>
    </lineage>
</organism>
<protein>
    <submittedName>
        <fullName evidence="2">Plethodontid modulating factor</fullName>
    </submittedName>
</protein>
<evidence type="ECO:0000313" key="2">
    <source>
        <dbReference type="EMBL" id="AEO22639.1"/>
    </source>
</evidence>
<dbReference type="AlphaFoldDB" id="G3EQ37"/>
<accession>G3EQ37</accession>